<keyword evidence="3" id="KW-1185">Reference proteome</keyword>
<dbReference type="CDD" id="cd00118">
    <property type="entry name" value="LysM"/>
    <property type="match status" value="1"/>
</dbReference>
<evidence type="ECO:0000313" key="3">
    <source>
        <dbReference type="Proteomes" id="UP000758603"/>
    </source>
</evidence>
<proteinExistence type="predicted"/>
<dbReference type="EMBL" id="JAGPXC010000010">
    <property type="protein sequence ID" value="KAH6645843.1"/>
    <property type="molecule type" value="Genomic_DNA"/>
</dbReference>
<name>A0A9P8RH01_9PEZI</name>
<dbReference type="Proteomes" id="UP000758603">
    <property type="component" value="Unassembled WGS sequence"/>
</dbReference>
<evidence type="ECO:0000259" key="1">
    <source>
        <dbReference type="PROSITE" id="PS51782"/>
    </source>
</evidence>
<dbReference type="GeneID" id="70132891"/>
<evidence type="ECO:0000313" key="2">
    <source>
        <dbReference type="EMBL" id="KAH6645843.1"/>
    </source>
</evidence>
<dbReference type="AlphaFoldDB" id="A0A9P8RH01"/>
<feature type="domain" description="LysM" evidence="1">
    <location>
        <begin position="27"/>
        <end position="75"/>
    </location>
</feature>
<protein>
    <recommendedName>
        <fullName evidence="1">LysM domain-containing protein</fullName>
    </recommendedName>
</protein>
<accession>A0A9P8RH01</accession>
<comment type="caution">
    <text evidence="2">The sequence shown here is derived from an EMBL/GenBank/DDBJ whole genome shotgun (WGS) entry which is preliminary data.</text>
</comment>
<dbReference type="OrthoDB" id="4188753at2759"/>
<dbReference type="SUPFAM" id="SSF54106">
    <property type="entry name" value="LysM domain"/>
    <property type="match status" value="1"/>
</dbReference>
<dbReference type="Gene3D" id="3.10.350.10">
    <property type="entry name" value="LysM domain"/>
    <property type="match status" value="1"/>
</dbReference>
<dbReference type="InterPro" id="IPR018392">
    <property type="entry name" value="LysM"/>
</dbReference>
<organism evidence="2 3">
    <name type="scientific">Truncatella angustata</name>
    <dbReference type="NCBI Taxonomy" id="152316"/>
    <lineage>
        <taxon>Eukaryota</taxon>
        <taxon>Fungi</taxon>
        <taxon>Dikarya</taxon>
        <taxon>Ascomycota</taxon>
        <taxon>Pezizomycotina</taxon>
        <taxon>Sordariomycetes</taxon>
        <taxon>Xylariomycetidae</taxon>
        <taxon>Amphisphaeriales</taxon>
        <taxon>Sporocadaceae</taxon>
        <taxon>Truncatella</taxon>
    </lineage>
</organism>
<dbReference type="InterPro" id="IPR036779">
    <property type="entry name" value="LysM_dom_sf"/>
</dbReference>
<gene>
    <name evidence="2" type="ORF">BKA67DRAFT_582517</name>
</gene>
<dbReference type="PROSITE" id="PS51782">
    <property type="entry name" value="LYSM"/>
    <property type="match status" value="1"/>
</dbReference>
<reference evidence="2" key="1">
    <citation type="journal article" date="2021" name="Nat. Commun.">
        <title>Genetic determinants of endophytism in the Arabidopsis root mycobiome.</title>
        <authorList>
            <person name="Mesny F."/>
            <person name="Miyauchi S."/>
            <person name="Thiergart T."/>
            <person name="Pickel B."/>
            <person name="Atanasova L."/>
            <person name="Karlsson M."/>
            <person name="Huettel B."/>
            <person name="Barry K.W."/>
            <person name="Haridas S."/>
            <person name="Chen C."/>
            <person name="Bauer D."/>
            <person name="Andreopoulos W."/>
            <person name="Pangilinan J."/>
            <person name="LaButti K."/>
            <person name="Riley R."/>
            <person name="Lipzen A."/>
            <person name="Clum A."/>
            <person name="Drula E."/>
            <person name="Henrissat B."/>
            <person name="Kohler A."/>
            <person name="Grigoriev I.V."/>
            <person name="Martin F.M."/>
            <person name="Hacquard S."/>
        </authorList>
    </citation>
    <scope>NUCLEOTIDE SEQUENCE</scope>
    <source>
        <strain evidence="2">MPI-SDFR-AT-0073</strain>
    </source>
</reference>
<dbReference type="RefSeq" id="XP_045952357.1">
    <property type="nucleotide sequence ID" value="XM_046104000.1"/>
</dbReference>
<sequence length="143" mass="14733">MGNIGSTLAPLPAATALQTPYNTNCAVWYTVKPGDDCESLAGASCMDVGKLQSLNPALGGGECNPKLWAGYSYCVRAVGDMSPCGFIAPTPTPTCPVGYICYGPGESGCPTDRYCKTKLVTGPVVTSTTLVIVTAAPIQFTTL</sequence>